<dbReference type="Proteomes" id="UP001056120">
    <property type="component" value="Linkage Group LG24"/>
</dbReference>
<evidence type="ECO:0000313" key="1">
    <source>
        <dbReference type="EMBL" id="KAI3713092.1"/>
    </source>
</evidence>
<dbReference type="EMBL" id="CM042041">
    <property type="protein sequence ID" value="KAI3713092.1"/>
    <property type="molecule type" value="Genomic_DNA"/>
</dbReference>
<gene>
    <name evidence="1" type="ORF">L1987_71663</name>
</gene>
<organism evidence="1 2">
    <name type="scientific">Smallanthus sonchifolius</name>
    <dbReference type="NCBI Taxonomy" id="185202"/>
    <lineage>
        <taxon>Eukaryota</taxon>
        <taxon>Viridiplantae</taxon>
        <taxon>Streptophyta</taxon>
        <taxon>Embryophyta</taxon>
        <taxon>Tracheophyta</taxon>
        <taxon>Spermatophyta</taxon>
        <taxon>Magnoliopsida</taxon>
        <taxon>eudicotyledons</taxon>
        <taxon>Gunneridae</taxon>
        <taxon>Pentapetalae</taxon>
        <taxon>asterids</taxon>
        <taxon>campanulids</taxon>
        <taxon>Asterales</taxon>
        <taxon>Asteraceae</taxon>
        <taxon>Asteroideae</taxon>
        <taxon>Heliantheae alliance</taxon>
        <taxon>Millerieae</taxon>
        <taxon>Smallanthus</taxon>
    </lineage>
</organism>
<protein>
    <submittedName>
        <fullName evidence="1">Uncharacterized protein</fullName>
    </submittedName>
</protein>
<keyword evidence="2" id="KW-1185">Reference proteome</keyword>
<reference evidence="1 2" key="2">
    <citation type="journal article" date="2022" name="Mol. Ecol. Resour.">
        <title>The genomes of chicory, endive, great burdock and yacon provide insights into Asteraceae paleo-polyploidization history and plant inulin production.</title>
        <authorList>
            <person name="Fan W."/>
            <person name="Wang S."/>
            <person name="Wang H."/>
            <person name="Wang A."/>
            <person name="Jiang F."/>
            <person name="Liu H."/>
            <person name="Zhao H."/>
            <person name="Xu D."/>
            <person name="Zhang Y."/>
        </authorList>
    </citation>
    <scope>NUCLEOTIDE SEQUENCE [LARGE SCALE GENOMIC DNA]</scope>
    <source>
        <strain evidence="2">cv. Yunnan</strain>
        <tissue evidence="1">Leaves</tissue>
    </source>
</reference>
<sequence length="296" mass="32764">MFIEPSTDPPACTPNFLDPICNQNRIKYGNTQTHSQNSFLLTLNFSLPIFANPNHSIRSTCTGINWSILCKIMSSNVNESRMRFPESSASASRDTGSNDAGDFECNICFELAEEPIVTLCGHLFCWSCLYKWLHIHSQSQECPVCKALIQEEKLIPLYGRGKTQTDPRSKRIPDPDIPHRPAGQRPATAPTPDTNSFPNFGFGGFAPMASTRFGNFAVSSGIGGLFPSLLNNNVHGFHNPLQYGPRHGYGSRFSGGFHGGHHVHGYFPSRRGQQENSLLSTFLIMIAVFLVLMLIL</sequence>
<reference evidence="2" key="1">
    <citation type="journal article" date="2022" name="Mol. Ecol. Resour.">
        <title>The genomes of chicory, endive, great burdock and yacon provide insights into Asteraceae palaeo-polyploidization history and plant inulin production.</title>
        <authorList>
            <person name="Fan W."/>
            <person name="Wang S."/>
            <person name="Wang H."/>
            <person name="Wang A."/>
            <person name="Jiang F."/>
            <person name="Liu H."/>
            <person name="Zhao H."/>
            <person name="Xu D."/>
            <person name="Zhang Y."/>
        </authorList>
    </citation>
    <scope>NUCLEOTIDE SEQUENCE [LARGE SCALE GENOMIC DNA]</scope>
    <source>
        <strain evidence="2">cv. Yunnan</strain>
    </source>
</reference>
<name>A0ACB9AS96_9ASTR</name>
<proteinExistence type="predicted"/>
<evidence type="ECO:0000313" key="2">
    <source>
        <dbReference type="Proteomes" id="UP001056120"/>
    </source>
</evidence>
<accession>A0ACB9AS96</accession>
<comment type="caution">
    <text evidence="1">The sequence shown here is derived from an EMBL/GenBank/DDBJ whole genome shotgun (WGS) entry which is preliminary data.</text>
</comment>